<gene>
    <name evidence="1" type="ORF">K435DRAFT_649820</name>
</gene>
<keyword evidence="2" id="KW-1185">Reference proteome</keyword>
<organism evidence="1 2">
    <name type="scientific">Dendrothele bispora (strain CBS 962.96)</name>
    <dbReference type="NCBI Taxonomy" id="1314807"/>
    <lineage>
        <taxon>Eukaryota</taxon>
        <taxon>Fungi</taxon>
        <taxon>Dikarya</taxon>
        <taxon>Basidiomycota</taxon>
        <taxon>Agaricomycotina</taxon>
        <taxon>Agaricomycetes</taxon>
        <taxon>Agaricomycetidae</taxon>
        <taxon>Agaricales</taxon>
        <taxon>Agaricales incertae sedis</taxon>
        <taxon>Dendrothele</taxon>
    </lineage>
</organism>
<reference evidence="1 2" key="1">
    <citation type="journal article" date="2019" name="Nat. Ecol. Evol.">
        <title>Megaphylogeny resolves global patterns of mushroom evolution.</title>
        <authorList>
            <person name="Varga T."/>
            <person name="Krizsan K."/>
            <person name="Foldi C."/>
            <person name="Dima B."/>
            <person name="Sanchez-Garcia M."/>
            <person name="Sanchez-Ramirez S."/>
            <person name="Szollosi G.J."/>
            <person name="Szarkandi J.G."/>
            <person name="Papp V."/>
            <person name="Albert L."/>
            <person name="Andreopoulos W."/>
            <person name="Angelini C."/>
            <person name="Antonin V."/>
            <person name="Barry K.W."/>
            <person name="Bougher N.L."/>
            <person name="Buchanan P."/>
            <person name="Buyck B."/>
            <person name="Bense V."/>
            <person name="Catcheside P."/>
            <person name="Chovatia M."/>
            <person name="Cooper J."/>
            <person name="Damon W."/>
            <person name="Desjardin D."/>
            <person name="Finy P."/>
            <person name="Geml J."/>
            <person name="Haridas S."/>
            <person name="Hughes K."/>
            <person name="Justo A."/>
            <person name="Karasinski D."/>
            <person name="Kautmanova I."/>
            <person name="Kiss B."/>
            <person name="Kocsube S."/>
            <person name="Kotiranta H."/>
            <person name="LaButti K.M."/>
            <person name="Lechner B.E."/>
            <person name="Liimatainen K."/>
            <person name="Lipzen A."/>
            <person name="Lukacs Z."/>
            <person name="Mihaltcheva S."/>
            <person name="Morgado L.N."/>
            <person name="Niskanen T."/>
            <person name="Noordeloos M.E."/>
            <person name="Ohm R.A."/>
            <person name="Ortiz-Santana B."/>
            <person name="Ovrebo C."/>
            <person name="Racz N."/>
            <person name="Riley R."/>
            <person name="Savchenko A."/>
            <person name="Shiryaev A."/>
            <person name="Soop K."/>
            <person name="Spirin V."/>
            <person name="Szebenyi C."/>
            <person name="Tomsovsky M."/>
            <person name="Tulloss R.E."/>
            <person name="Uehling J."/>
            <person name="Grigoriev I.V."/>
            <person name="Vagvolgyi C."/>
            <person name="Papp T."/>
            <person name="Martin F.M."/>
            <person name="Miettinen O."/>
            <person name="Hibbett D.S."/>
            <person name="Nagy L.G."/>
        </authorList>
    </citation>
    <scope>NUCLEOTIDE SEQUENCE [LARGE SCALE GENOMIC DNA]</scope>
    <source>
        <strain evidence="1 2">CBS 962.96</strain>
    </source>
</reference>
<accession>A0A4S8MMQ3</accession>
<protein>
    <recommendedName>
        <fullName evidence="3">CxC2-like cysteine cluster KDZ transposase-associated domain-containing protein</fullName>
    </recommendedName>
</protein>
<evidence type="ECO:0000313" key="2">
    <source>
        <dbReference type="Proteomes" id="UP000297245"/>
    </source>
</evidence>
<evidence type="ECO:0000313" key="1">
    <source>
        <dbReference type="EMBL" id="THV04210.1"/>
    </source>
</evidence>
<proteinExistence type="predicted"/>
<dbReference type="OrthoDB" id="3035502at2759"/>
<sequence length="149" mass="17159">CPRVAAQAFVRTLCDVRSVPYESYWTQQFIIAYNVYVAIMNYIKKTVKKALHHGDPDWRILNACPSCQTEVVGEDILQVQMLLTMDGNDSLKCMCQRENPFKQGILGRDRERPDSREGGEDYYLSWDEVQKWDSRIAKEADNPEGCEGC</sequence>
<dbReference type="EMBL" id="ML179059">
    <property type="protein sequence ID" value="THV04210.1"/>
    <property type="molecule type" value="Genomic_DNA"/>
</dbReference>
<feature type="non-terminal residue" evidence="1">
    <location>
        <position position="1"/>
    </location>
</feature>
<dbReference type="Proteomes" id="UP000297245">
    <property type="component" value="Unassembled WGS sequence"/>
</dbReference>
<evidence type="ECO:0008006" key="3">
    <source>
        <dbReference type="Google" id="ProtNLM"/>
    </source>
</evidence>
<name>A0A4S8MMQ3_DENBC</name>
<dbReference type="AlphaFoldDB" id="A0A4S8MMQ3"/>